<name>A0A182T4R2_9DIPT</name>
<feature type="region of interest" description="Disordered" evidence="1">
    <location>
        <begin position="91"/>
        <end position="130"/>
    </location>
</feature>
<reference evidence="3" key="1">
    <citation type="submission" date="2013-09" db="EMBL/GenBank/DDBJ databases">
        <title>The Genome Sequence of Anopheles maculatus species B.</title>
        <authorList>
            <consortium name="The Broad Institute Genomics Platform"/>
            <person name="Neafsey D.E."/>
            <person name="Besansky N."/>
            <person name="Howell P."/>
            <person name="Walton C."/>
            <person name="Young S.K."/>
            <person name="Zeng Q."/>
            <person name="Gargeya S."/>
            <person name="Fitzgerald M."/>
            <person name="Haas B."/>
            <person name="Abouelleil A."/>
            <person name="Allen A.W."/>
            <person name="Alvarado L."/>
            <person name="Arachchi H.M."/>
            <person name="Berlin A.M."/>
            <person name="Chapman S.B."/>
            <person name="Gainer-Dewar J."/>
            <person name="Goldberg J."/>
            <person name="Griggs A."/>
            <person name="Gujja S."/>
            <person name="Hansen M."/>
            <person name="Howarth C."/>
            <person name="Imamovic A."/>
            <person name="Ireland A."/>
            <person name="Larimer J."/>
            <person name="McCowan C."/>
            <person name="Murphy C."/>
            <person name="Pearson M."/>
            <person name="Poon T.W."/>
            <person name="Priest M."/>
            <person name="Roberts A."/>
            <person name="Saif S."/>
            <person name="Shea T."/>
            <person name="Sisk P."/>
            <person name="Sykes S."/>
            <person name="Wortman J."/>
            <person name="Nusbaum C."/>
            <person name="Birren B."/>
        </authorList>
    </citation>
    <scope>NUCLEOTIDE SEQUENCE [LARGE SCALE GENOMIC DNA]</scope>
    <source>
        <strain evidence="3">maculatus3</strain>
    </source>
</reference>
<feature type="compositionally biased region" description="Low complexity" evidence="1">
    <location>
        <begin position="91"/>
        <end position="112"/>
    </location>
</feature>
<dbReference type="EnsemblMetazoa" id="AMAM019591-RA">
    <property type="protein sequence ID" value="AMAM019591-PA"/>
    <property type="gene ID" value="AMAM019591"/>
</dbReference>
<organism evidence="2 3">
    <name type="scientific">Anopheles maculatus</name>
    <dbReference type="NCBI Taxonomy" id="74869"/>
    <lineage>
        <taxon>Eukaryota</taxon>
        <taxon>Metazoa</taxon>
        <taxon>Ecdysozoa</taxon>
        <taxon>Arthropoda</taxon>
        <taxon>Hexapoda</taxon>
        <taxon>Insecta</taxon>
        <taxon>Pterygota</taxon>
        <taxon>Neoptera</taxon>
        <taxon>Endopterygota</taxon>
        <taxon>Diptera</taxon>
        <taxon>Nematocera</taxon>
        <taxon>Culicoidea</taxon>
        <taxon>Culicidae</taxon>
        <taxon>Anophelinae</taxon>
        <taxon>Anopheles</taxon>
        <taxon>Anopheles maculatus group</taxon>
    </lineage>
</organism>
<dbReference type="VEuPathDB" id="VectorBase:AMAM019591"/>
<sequence>MLTEYRRALSIDHRHRFKNKPMMDSVSRCNGVISNNTFPVRTNGTPLRKSEPSPIVVSSKNGVIKQQQQQQQCQRPFYYWWQHPITLTMASGSDGSQSAAATASTTTPAPTTRLSNGNGGEGTLDDSSFA</sequence>
<dbReference type="Proteomes" id="UP000075901">
    <property type="component" value="Unassembled WGS sequence"/>
</dbReference>
<reference evidence="2" key="2">
    <citation type="submission" date="2020-05" db="UniProtKB">
        <authorList>
            <consortium name="EnsemblMetazoa"/>
        </authorList>
    </citation>
    <scope>IDENTIFICATION</scope>
    <source>
        <strain evidence="2">maculatus3</strain>
    </source>
</reference>
<evidence type="ECO:0000313" key="2">
    <source>
        <dbReference type="EnsemblMetazoa" id="AMAM019591-PA"/>
    </source>
</evidence>
<evidence type="ECO:0000256" key="1">
    <source>
        <dbReference type="SAM" id="MobiDB-lite"/>
    </source>
</evidence>
<proteinExistence type="predicted"/>
<accession>A0A182T4R2</accession>
<dbReference type="AlphaFoldDB" id="A0A182T4R2"/>
<keyword evidence="3" id="KW-1185">Reference proteome</keyword>
<evidence type="ECO:0000313" key="3">
    <source>
        <dbReference type="Proteomes" id="UP000075901"/>
    </source>
</evidence>
<protein>
    <submittedName>
        <fullName evidence="2">Uncharacterized protein</fullName>
    </submittedName>
</protein>